<gene>
    <name evidence="2" type="ORF">A7P95_10330</name>
</gene>
<accession>A0A1A9RTI1</accession>
<dbReference type="EMBL" id="LXSL01000032">
    <property type="protein sequence ID" value="OAM26095.1"/>
    <property type="molecule type" value="Genomic_DNA"/>
</dbReference>
<feature type="domain" description="Knr4/Smi1-like" evidence="1">
    <location>
        <begin position="32"/>
        <end position="64"/>
    </location>
</feature>
<protein>
    <recommendedName>
        <fullName evidence="1">Knr4/Smi1-like domain-containing protein</fullName>
    </recommendedName>
</protein>
<name>A0A1A9RTI1_9NEIS</name>
<reference evidence="3" key="1">
    <citation type="submission" date="2016-05" db="EMBL/GenBank/DDBJ databases">
        <title>Draft genome of Corynebacterium afermentans subsp. afermentans LCDC 88199T.</title>
        <authorList>
            <person name="Bernier A.-M."/>
            <person name="Bernard K."/>
        </authorList>
    </citation>
    <scope>NUCLEOTIDE SEQUENCE [LARGE SCALE GENOMIC DNA]</scope>
    <source>
        <strain evidence="3">NML02-A-017</strain>
    </source>
</reference>
<dbReference type="STRING" id="1795827.A7P95_10330"/>
<dbReference type="Proteomes" id="UP000077885">
    <property type="component" value="Unassembled WGS sequence"/>
</dbReference>
<proteinExistence type="predicted"/>
<organism evidence="2 3">
    <name type="scientific">Eikenella longinqua</name>
    <dbReference type="NCBI Taxonomy" id="1795827"/>
    <lineage>
        <taxon>Bacteria</taxon>
        <taxon>Pseudomonadati</taxon>
        <taxon>Pseudomonadota</taxon>
        <taxon>Betaproteobacteria</taxon>
        <taxon>Neisseriales</taxon>
        <taxon>Neisseriaceae</taxon>
        <taxon>Eikenella</taxon>
    </lineage>
</organism>
<comment type="caution">
    <text evidence="2">The sequence shown here is derived from an EMBL/GenBank/DDBJ whole genome shotgun (WGS) entry which is preliminary data.</text>
</comment>
<dbReference type="Pfam" id="PF09346">
    <property type="entry name" value="SMI1_KNR4"/>
    <property type="match status" value="1"/>
</dbReference>
<keyword evidence="3" id="KW-1185">Reference proteome</keyword>
<dbReference type="RefSeq" id="WP_067594989.1">
    <property type="nucleotide sequence ID" value="NZ_LXSL01000032.1"/>
</dbReference>
<sequence length="77" mass="8306">MPHTFLTQLEARIRAQYAKQDGLADELLSGTPVTKAEIAAAEQQLGTAFPPPYRALLLHFGTGCDLGIEIDSLPQVV</sequence>
<evidence type="ECO:0000313" key="3">
    <source>
        <dbReference type="Proteomes" id="UP000077885"/>
    </source>
</evidence>
<evidence type="ECO:0000259" key="1">
    <source>
        <dbReference type="Pfam" id="PF09346"/>
    </source>
</evidence>
<dbReference type="InterPro" id="IPR037883">
    <property type="entry name" value="Knr4/Smi1-like_sf"/>
</dbReference>
<dbReference type="SUPFAM" id="SSF160631">
    <property type="entry name" value="SMI1/KNR4-like"/>
    <property type="match status" value="1"/>
</dbReference>
<evidence type="ECO:0000313" key="2">
    <source>
        <dbReference type="EMBL" id="OAM26095.1"/>
    </source>
</evidence>
<dbReference type="InterPro" id="IPR018958">
    <property type="entry name" value="Knr4/Smi1-like_dom"/>
</dbReference>
<dbReference type="Gene3D" id="3.40.1580.10">
    <property type="entry name" value="SMI1/KNR4-like"/>
    <property type="match status" value="1"/>
</dbReference>
<dbReference type="AlphaFoldDB" id="A0A1A9RTI1"/>